<dbReference type="GO" id="GO:0005737">
    <property type="term" value="C:cytoplasm"/>
    <property type="evidence" value="ECO:0007669"/>
    <property type="project" value="UniProtKB-SubCell"/>
</dbReference>
<dbReference type="InterPro" id="IPR005850">
    <property type="entry name" value="GalP_Utransf_C"/>
</dbReference>
<comment type="subcellular location">
    <subcellularLocation>
        <location evidence="2 10">Cytoplasm</location>
    </subcellularLocation>
</comment>
<keyword evidence="14" id="KW-1185">Reference proteome</keyword>
<evidence type="ECO:0000256" key="6">
    <source>
        <dbReference type="ARBA" id="ARBA00022679"/>
    </source>
</evidence>
<dbReference type="OrthoDB" id="2293at2"/>
<accession>A0A3D8Q1I2</accession>
<dbReference type="InterPro" id="IPR023425">
    <property type="entry name" value="GalP_uridyl_Trfase_II_CS"/>
</dbReference>
<dbReference type="EMBL" id="PIOC01000001">
    <property type="protein sequence ID" value="RDW22144.1"/>
    <property type="molecule type" value="Genomic_DNA"/>
</dbReference>
<dbReference type="HAMAP" id="MF_00571">
    <property type="entry name" value="GalP_UDP_trans"/>
    <property type="match status" value="1"/>
</dbReference>
<dbReference type="NCBIfam" id="TIGR01239">
    <property type="entry name" value="galT_2"/>
    <property type="match status" value="1"/>
</dbReference>
<gene>
    <name evidence="10 13" type="primary">galT</name>
    <name evidence="13" type="ORF">CWR48_00070</name>
</gene>
<sequence>MIDAHIAGLIEKAVEAGLIEQADVNYARNQVMNLLQLEDFPEEVAQPTDDSIPNLLEDLIAYAVEQKIIEDVFDDKEILAANIMNCFVARPSVINAIFKQKYEQYPVAATDYFYKLSKNSNYIKMNQIEKNIEFKAETDYGQMDITINLSKPEKDPEQLKRERESKHTTVNYPKCLLCVENEGYTGRTGHPARANHRVIQVPLQNENWYFQYSPYVYYNEHSILLAEEHRDMKIDRHAFKRLLTFTEKFPHYFIGSNADLPIVGGSILSHDHYQAGRYEFAMTRAEDAFSFVLPNFAGTRASALKWPLSVIRLRSEQIEDLVQAGDDILQKWRNYSDTKANVIAYTDETPHNTITPIARNRNGIYELDLVLRNNRTSAEHPLGIFHPHADVHHIKKENIGLIEVMGLAVLPPRLKDELAEIKQYLLGESDYVAEYHKNWALALRKEYGVQSDAEHVDEILRNELGKKFVRVLEDAGVFKDNKAFERFIDLLIHG</sequence>
<evidence type="ECO:0000313" key="13">
    <source>
        <dbReference type="EMBL" id="RDW22144.1"/>
    </source>
</evidence>
<evidence type="ECO:0000259" key="11">
    <source>
        <dbReference type="Pfam" id="PF01087"/>
    </source>
</evidence>
<dbReference type="PANTHER" id="PTHR39191">
    <property type="entry name" value="GALACTOSE-1-PHOSPHATE URIDYLYLTRANSFERASE"/>
    <property type="match status" value="1"/>
</dbReference>
<evidence type="ECO:0000256" key="8">
    <source>
        <dbReference type="ARBA" id="ARBA00023144"/>
    </source>
</evidence>
<organism evidence="13 14">
    <name type="scientific">Oceanobacillus arenosus</name>
    <dbReference type="NCBI Taxonomy" id="1229153"/>
    <lineage>
        <taxon>Bacteria</taxon>
        <taxon>Bacillati</taxon>
        <taxon>Bacillota</taxon>
        <taxon>Bacilli</taxon>
        <taxon>Bacillales</taxon>
        <taxon>Bacillaceae</taxon>
        <taxon>Oceanobacillus</taxon>
    </lineage>
</organism>
<dbReference type="PROSITE" id="PS01163">
    <property type="entry name" value="GAL_P_UDP_TRANSF_II"/>
    <property type="match status" value="1"/>
</dbReference>
<evidence type="ECO:0000259" key="12">
    <source>
        <dbReference type="Pfam" id="PF02744"/>
    </source>
</evidence>
<evidence type="ECO:0000256" key="4">
    <source>
        <dbReference type="ARBA" id="ARBA00008706"/>
    </source>
</evidence>
<dbReference type="InterPro" id="IPR000766">
    <property type="entry name" value="GalP_uridyl_Trfase_II"/>
</dbReference>
<keyword evidence="7 10" id="KW-0548">Nucleotidyltransferase</keyword>
<keyword evidence="5 10" id="KW-0963">Cytoplasm</keyword>
<dbReference type="PIRSF" id="PIRSF006005">
    <property type="entry name" value="GalT_BS"/>
    <property type="match status" value="1"/>
</dbReference>
<dbReference type="Pfam" id="PF01087">
    <property type="entry name" value="GalP_UDP_transf"/>
    <property type="match status" value="1"/>
</dbReference>
<dbReference type="GO" id="GO:0008108">
    <property type="term" value="F:UDP-glucose:hexose-1-phosphate uridylyltransferase activity"/>
    <property type="evidence" value="ECO:0007669"/>
    <property type="project" value="UniProtKB-UniRule"/>
</dbReference>
<dbReference type="GO" id="GO:0006012">
    <property type="term" value="P:galactose metabolic process"/>
    <property type="evidence" value="ECO:0007669"/>
    <property type="project" value="UniProtKB-UniRule"/>
</dbReference>
<proteinExistence type="inferred from homology"/>
<dbReference type="EC" id="2.7.7.12" evidence="10"/>
<keyword evidence="6 10" id="KW-0808">Transferase</keyword>
<dbReference type="NCBIfam" id="NF003629">
    <property type="entry name" value="PRK05270.1-2"/>
    <property type="match status" value="1"/>
</dbReference>
<dbReference type="UniPathway" id="UPA00214"/>
<name>A0A3D8Q1I2_9BACI</name>
<evidence type="ECO:0000256" key="9">
    <source>
        <dbReference type="ARBA" id="ARBA00023277"/>
    </source>
</evidence>
<evidence type="ECO:0000256" key="5">
    <source>
        <dbReference type="ARBA" id="ARBA00022490"/>
    </source>
</evidence>
<evidence type="ECO:0000256" key="3">
    <source>
        <dbReference type="ARBA" id="ARBA00004947"/>
    </source>
</evidence>
<dbReference type="InterPro" id="IPR005849">
    <property type="entry name" value="GalP_Utransf_N"/>
</dbReference>
<evidence type="ECO:0000256" key="1">
    <source>
        <dbReference type="ARBA" id="ARBA00001107"/>
    </source>
</evidence>
<comment type="similarity">
    <text evidence="4 10">Belongs to the galactose-1-phosphate uridylyltransferase type 2 family.</text>
</comment>
<comment type="caution">
    <text evidence="13">The sequence shown here is derived from an EMBL/GenBank/DDBJ whole genome shotgun (WGS) entry which is preliminary data.</text>
</comment>
<evidence type="ECO:0000313" key="14">
    <source>
        <dbReference type="Proteomes" id="UP000257143"/>
    </source>
</evidence>
<evidence type="ECO:0000256" key="10">
    <source>
        <dbReference type="HAMAP-Rule" id="MF_00571"/>
    </source>
</evidence>
<dbReference type="Pfam" id="PF02744">
    <property type="entry name" value="GalP_UDP_tr_C"/>
    <property type="match status" value="1"/>
</dbReference>
<feature type="domain" description="Galactose-1-phosphate uridyl transferase N-terminal" evidence="11">
    <location>
        <begin position="19"/>
        <end position="230"/>
    </location>
</feature>
<reference evidence="14" key="1">
    <citation type="submission" date="2017-11" db="EMBL/GenBank/DDBJ databases">
        <authorList>
            <person name="Zhu W."/>
        </authorList>
    </citation>
    <scope>NUCLEOTIDE SEQUENCE [LARGE SCALE GENOMIC DNA]</scope>
    <source>
        <strain evidence="14">CAU 1183</strain>
    </source>
</reference>
<keyword evidence="9 10" id="KW-0119">Carbohydrate metabolism</keyword>
<dbReference type="AlphaFoldDB" id="A0A3D8Q1I2"/>
<dbReference type="RefSeq" id="WP_115771004.1">
    <property type="nucleotide sequence ID" value="NZ_PIOC01000001.1"/>
</dbReference>
<evidence type="ECO:0000256" key="7">
    <source>
        <dbReference type="ARBA" id="ARBA00022695"/>
    </source>
</evidence>
<feature type="domain" description="Galactose-1-phosphate uridyl transferase C-terminal" evidence="12">
    <location>
        <begin position="247"/>
        <end position="440"/>
    </location>
</feature>
<protein>
    <recommendedName>
        <fullName evidence="10">Galactose-1-phosphate uridylyltransferase</fullName>
        <shortName evidence="10">Gal-1-P uridylyltransferase</shortName>
        <ecNumber evidence="10">2.7.7.12</ecNumber>
    </recommendedName>
    <alternativeName>
        <fullName evidence="10">UDP-glucose--hexose-1-phosphate uridylyltransferase</fullName>
    </alternativeName>
</protein>
<keyword evidence="8 10" id="KW-0299">Galactose metabolism</keyword>
<comment type="catalytic activity">
    <reaction evidence="1 10">
        <text>alpha-D-galactose 1-phosphate + UDP-alpha-D-glucose = alpha-D-glucose 1-phosphate + UDP-alpha-D-galactose</text>
        <dbReference type="Rhea" id="RHEA:13989"/>
        <dbReference type="ChEBI" id="CHEBI:58336"/>
        <dbReference type="ChEBI" id="CHEBI:58601"/>
        <dbReference type="ChEBI" id="CHEBI:58885"/>
        <dbReference type="ChEBI" id="CHEBI:66914"/>
        <dbReference type="EC" id="2.7.7.12"/>
    </reaction>
</comment>
<dbReference type="Proteomes" id="UP000257143">
    <property type="component" value="Unassembled WGS sequence"/>
</dbReference>
<evidence type="ECO:0000256" key="2">
    <source>
        <dbReference type="ARBA" id="ARBA00004496"/>
    </source>
</evidence>
<dbReference type="PANTHER" id="PTHR39191:SF1">
    <property type="entry name" value="DUF4922 DOMAIN-CONTAINING PROTEIN"/>
    <property type="match status" value="1"/>
</dbReference>
<comment type="pathway">
    <text evidence="3 10">Carbohydrate metabolism; galactose metabolism.</text>
</comment>